<evidence type="ECO:0000256" key="8">
    <source>
        <dbReference type="RuleBase" id="RU364063"/>
    </source>
</evidence>
<evidence type="ECO:0000313" key="10">
    <source>
        <dbReference type="EMBL" id="PJE76687.1"/>
    </source>
</evidence>
<dbReference type="PANTHER" id="PTHR11669:SF0">
    <property type="entry name" value="PROTEIN STICHEL-LIKE 2"/>
    <property type="match status" value="1"/>
</dbReference>
<dbReference type="InterPro" id="IPR027417">
    <property type="entry name" value="P-loop_NTPase"/>
</dbReference>
<comment type="caution">
    <text evidence="10">The sequence shown here is derived from an EMBL/GenBank/DDBJ whole genome shotgun (WGS) entry which is preliminary data.</text>
</comment>
<proteinExistence type="inferred from homology"/>
<evidence type="ECO:0000256" key="1">
    <source>
        <dbReference type="ARBA" id="ARBA00006360"/>
    </source>
</evidence>
<comment type="similarity">
    <text evidence="1 8">Belongs to the DnaX/STICHEL family.</text>
</comment>
<keyword evidence="5 8" id="KW-0067">ATP-binding</keyword>
<dbReference type="GO" id="GO:0003677">
    <property type="term" value="F:DNA binding"/>
    <property type="evidence" value="ECO:0007669"/>
    <property type="project" value="InterPro"/>
</dbReference>
<keyword evidence="8" id="KW-0548">Nucleotidyltransferase</keyword>
<sequence length="509" mass="56587">MAKAIYRIYRPSTFKEVSGQEHVVRTLQNQYASETLAHAYLFTGPRGVGKTTTARLIAKLVNCESVKENEPCNHCSSCESIASGQALDVYEIDAASHTGVENVRETVIDSVRFAPNSLKKKVYIIDEVHMLSTSAFNALLKTLEEPPEHAMFVLATTEIHKVPETIISRCQRFDFKRIATSELVARMQGIVKAEGIQVDEDVLKEIARHSGGCARDSESLLGQVLALGEKEINMEQASLVLPVTQTLLVEAFARALHARQAGEGITQLNTYLEQGVDLRHFVSDVISWLRDRLLDAVAGNEGDFDVAFLQQAIEELLQAERAIRGENIPQLPVELAIVKICGVQEKPNIDPPKDFKKQGVVSSRVEEEAPKPVEPFIEARVIESAGNVEVLEEIEAVDNVFDSVPVISLEEVMKKWPQVYEQIKSCNASLPMMMKTCEVSGVEGEYVELGFEYDLYVQTVNQEKNSRLIEGVFEQVLGKRMRVRAIQTKKAEQDEAVQGLIQEFGGSLV</sequence>
<dbReference type="InterPro" id="IPR012763">
    <property type="entry name" value="DNA_pol_III_sug/sutau_N"/>
</dbReference>
<dbReference type="GO" id="GO:0009360">
    <property type="term" value="C:DNA polymerase III complex"/>
    <property type="evidence" value="ECO:0007669"/>
    <property type="project" value="InterPro"/>
</dbReference>
<dbReference type="InterPro" id="IPR050238">
    <property type="entry name" value="DNA_Rep/Repair_Clamp_Loader"/>
</dbReference>
<dbReference type="NCBIfam" id="TIGR02397">
    <property type="entry name" value="dnaX_nterm"/>
    <property type="match status" value="1"/>
</dbReference>
<evidence type="ECO:0000256" key="4">
    <source>
        <dbReference type="ARBA" id="ARBA00022833"/>
    </source>
</evidence>
<dbReference type="Pfam" id="PF22608">
    <property type="entry name" value="DNAX_ATPase_lid"/>
    <property type="match status" value="1"/>
</dbReference>
<dbReference type="SUPFAM" id="SSF48019">
    <property type="entry name" value="post-AAA+ oligomerization domain-like"/>
    <property type="match status" value="1"/>
</dbReference>
<keyword evidence="4" id="KW-0862">Zinc</keyword>
<keyword evidence="6 8" id="KW-0239">DNA-directed DNA polymerase</keyword>
<dbReference type="GO" id="GO:0003887">
    <property type="term" value="F:DNA-directed DNA polymerase activity"/>
    <property type="evidence" value="ECO:0007669"/>
    <property type="project" value="UniProtKB-KW"/>
</dbReference>
<evidence type="ECO:0000256" key="2">
    <source>
        <dbReference type="ARBA" id="ARBA00022723"/>
    </source>
</evidence>
<evidence type="ECO:0000256" key="6">
    <source>
        <dbReference type="ARBA" id="ARBA00022932"/>
    </source>
</evidence>
<name>A0A2M8LGX0_9BACT</name>
<comment type="subunit">
    <text evidence="8">DNA polymerase III contains a core (composed of alpha, epsilon and theta chains) that associates with a tau subunit. This core dimerizes to form the POLIII' complex. PolIII' associates with the gamma complex (composed of gamma, delta, delta', psi and chi chains) and with the beta chain to form the complete DNA polymerase III complex.</text>
</comment>
<evidence type="ECO:0000259" key="9">
    <source>
        <dbReference type="SMART" id="SM00382"/>
    </source>
</evidence>
<evidence type="ECO:0000256" key="5">
    <source>
        <dbReference type="ARBA" id="ARBA00022840"/>
    </source>
</evidence>
<keyword evidence="3 8" id="KW-0547">Nucleotide-binding</keyword>
<dbReference type="SUPFAM" id="SSF52540">
    <property type="entry name" value="P-loop containing nucleoside triphosphate hydrolases"/>
    <property type="match status" value="1"/>
</dbReference>
<gene>
    <name evidence="8" type="primary">dnaX</name>
    <name evidence="10" type="ORF">COV05_03340</name>
</gene>
<evidence type="ECO:0000313" key="11">
    <source>
        <dbReference type="Proteomes" id="UP000231436"/>
    </source>
</evidence>
<reference evidence="11" key="1">
    <citation type="submission" date="2017-09" db="EMBL/GenBank/DDBJ databases">
        <title>Depth-based differentiation of microbial function through sediment-hosted aquifers and enrichment of novel symbionts in the deep terrestrial subsurface.</title>
        <authorList>
            <person name="Probst A.J."/>
            <person name="Ladd B."/>
            <person name="Jarett J.K."/>
            <person name="Geller-Mcgrath D.E."/>
            <person name="Sieber C.M.K."/>
            <person name="Emerson J.B."/>
            <person name="Anantharaman K."/>
            <person name="Thomas B.C."/>
            <person name="Malmstrom R."/>
            <person name="Stieglmeier M."/>
            <person name="Klingl A."/>
            <person name="Woyke T."/>
            <person name="Ryan C.M."/>
            <person name="Banfield J.F."/>
        </authorList>
    </citation>
    <scope>NUCLEOTIDE SEQUENCE [LARGE SCALE GENOMIC DNA]</scope>
</reference>
<comment type="catalytic activity">
    <reaction evidence="7 8">
        <text>DNA(n) + a 2'-deoxyribonucleoside 5'-triphosphate = DNA(n+1) + diphosphate</text>
        <dbReference type="Rhea" id="RHEA:22508"/>
        <dbReference type="Rhea" id="RHEA-COMP:17339"/>
        <dbReference type="Rhea" id="RHEA-COMP:17340"/>
        <dbReference type="ChEBI" id="CHEBI:33019"/>
        <dbReference type="ChEBI" id="CHEBI:61560"/>
        <dbReference type="ChEBI" id="CHEBI:173112"/>
        <dbReference type="EC" id="2.7.7.7"/>
    </reaction>
</comment>
<dbReference type="Gene3D" id="1.10.8.60">
    <property type="match status" value="1"/>
</dbReference>
<keyword evidence="2" id="KW-0479">Metal-binding</keyword>
<accession>A0A2M8LGX0</accession>
<dbReference type="EMBL" id="PFEU01000016">
    <property type="protein sequence ID" value="PJE76687.1"/>
    <property type="molecule type" value="Genomic_DNA"/>
</dbReference>
<dbReference type="CDD" id="cd18137">
    <property type="entry name" value="HLD_clamp_pol_III_gamma_tau"/>
    <property type="match status" value="1"/>
</dbReference>
<evidence type="ECO:0000256" key="7">
    <source>
        <dbReference type="ARBA" id="ARBA00049244"/>
    </source>
</evidence>
<keyword evidence="8" id="KW-0235">DNA replication</keyword>
<keyword evidence="8" id="KW-0808">Transferase</keyword>
<dbReference type="InterPro" id="IPR008921">
    <property type="entry name" value="DNA_pol3_clamp-load_cplx_C"/>
</dbReference>
<dbReference type="SMART" id="SM00382">
    <property type="entry name" value="AAA"/>
    <property type="match status" value="1"/>
</dbReference>
<dbReference type="CDD" id="cd00009">
    <property type="entry name" value="AAA"/>
    <property type="match status" value="1"/>
</dbReference>
<dbReference type="InterPro" id="IPR003593">
    <property type="entry name" value="AAA+_ATPase"/>
</dbReference>
<dbReference type="GO" id="GO:0006261">
    <property type="term" value="P:DNA-templated DNA replication"/>
    <property type="evidence" value="ECO:0007669"/>
    <property type="project" value="TreeGrafter"/>
</dbReference>
<dbReference type="PANTHER" id="PTHR11669">
    <property type="entry name" value="REPLICATION FACTOR C / DNA POLYMERASE III GAMMA-TAU SUBUNIT"/>
    <property type="match status" value="1"/>
</dbReference>
<evidence type="ECO:0000256" key="3">
    <source>
        <dbReference type="ARBA" id="ARBA00022741"/>
    </source>
</evidence>
<dbReference type="Pfam" id="PF13177">
    <property type="entry name" value="DNA_pol3_delta2"/>
    <property type="match status" value="1"/>
</dbReference>
<dbReference type="EC" id="2.7.7.7" evidence="8"/>
<dbReference type="PRINTS" id="PR00300">
    <property type="entry name" value="CLPPROTEASEA"/>
</dbReference>
<dbReference type="NCBIfam" id="NF004046">
    <property type="entry name" value="PRK05563.1"/>
    <property type="match status" value="1"/>
</dbReference>
<dbReference type="Gene3D" id="3.40.50.300">
    <property type="entry name" value="P-loop containing nucleotide triphosphate hydrolases"/>
    <property type="match status" value="1"/>
</dbReference>
<dbReference type="InterPro" id="IPR045085">
    <property type="entry name" value="HLD_clamp_pol_III_gamma_tau"/>
</dbReference>
<comment type="function">
    <text evidence="8">DNA polymerase III is a complex, multichain enzyme responsible for most of the replicative synthesis in bacteria. This DNA polymerase also exhibits 3' to 5' exonuclease activity.</text>
</comment>
<dbReference type="InterPro" id="IPR001270">
    <property type="entry name" value="ClpA/B"/>
</dbReference>
<organism evidence="10 11">
    <name type="scientific">Candidatus Uhrbacteria bacterium CG10_big_fil_rev_8_21_14_0_10_48_16</name>
    <dbReference type="NCBI Taxonomy" id="1975038"/>
    <lineage>
        <taxon>Bacteria</taxon>
        <taxon>Candidatus Uhriibacteriota</taxon>
    </lineage>
</organism>
<feature type="domain" description="AAA+ ATPase" evidence="9">
    <location>
        <begin position="36"/>
        <end position="179"/>
    </location>
</feature>
<protein>
    <recommendedName>
        <fullName evidence="8">DNA polymerase III subunit gamma/tau</fullName>
        <ecNumber evidence="8">2.7.7.7</ecNumber>
    </recommendedName>
</protein>
<dbReference type="Proteomes" id="UP000231436">
    <property type="component" value="Unassembled WGS sequence"/>
</dbReference>
<dbReference type="AlphaFoldDB" id="A0A2M8LGX0"/>
<dbReference type="FunFam" id="3.40.50.300:FF:000014">
    <property type="entry name" value="DNA polymerase III subunit gamma/tau"/>
    <property type="match status" value="1"/>
</dbReference>
<dbReference type="GO" id="GO:0005524">
    <property type="term" value="F:ATP binding"/>
    <property type="evidence" value="ECO:0007669"/>
    <property type="project" value="UniProtKB-KW"/>
</dbReference>
<dbReference type="GO" id="GO:0046872">
    <property type="term" value="F:metal ion binding"/>
    <property type="evidence" value="ECO:0007669"/>
    <property type="project" value="UniProtKB-KW"/>
</dbReference>